<dbReference type="RefSeq" id="WP_344747716.1">
    <property type="nucleotide sequence ID" value="NZ_BAAAWW010000136.1"/>
</dbReference>
<evidence type="ECO:0000313" key="1">
    <source>
        <dbReference type="EMBL" id="MFB9681272.1"/>
    </source>
</evidence>
<evidence type="ECO:0000313" key="2">
    <source>
        <dbReference type="Proteomes" id="UP001589610"/>
    </source>
</evidence>
<comment type="caution">
    <text evidence="1">The sequence shown here is derived from an EMBL/GenBank/DDBJ whole genome shotgun (WGS) entry which is preliminary data.</text>
</comment>
<protein>
    <submittedName>
        <fullName evidence="1">Uncharacterized protein</fullName>
    </submittedName>
</protein>
<organism evidence="1 2">
    <name type="scientific">Streptosporangium vulgare</name>
    <dbReference type="NCBI Taxonomy" id="46190"/>
    <lineage>
        <taxon>Bacteria</taxon>
        <taxon>Bacillati</taxon>
        <taxon>Actinomycetota</taxon>
        <taxon>Actinomycetes</taxon>
        <taxon>Streptosporangiales</taxon>
        <taxon>Streptosporangiaceae</taxon>
        <taxon>Streptosporangium</taxon>
    </lineage>
</organism>
<sequence length="223" mass="25098">MTTIAPIETEYAGHRFRSRLEARWCVFFNSLGIRWEYEPQGYEIGPEGSRRRYLPDFYLPTLGTWVEVKGDPMHLDLQLLGDAVHPKTGLGRPNPYYETTVLILGPIPEPGSAHLHWMVSQQGYAPCDQFCACADVQYSQVAFLAAPKYITPDMGGTELLQDWELAALPDLGAVIYQSGRSRLKPQIADLTRSQETGIVPISRRVDEAYTAARRARFEHGESP</sequence>
<name>A0ABV5TQH7_9ACTN</name>
<accession>A0ABV5TQH7</accession>
<proteinExistence type="predicted"/>
<keyword evidence="2" id="KW-1185">Reference proteome</keyword>
<reference evidence="1 2" key="1">
    <citation type="submission" date="2024-09" db="EMBL/GenBank/DDBJ databases">
        <authorList>
            <person name="Sun Q."/>
            <person name="Mori K."/>
        </authorList>
    </citation>
    <scope>NUCLEOTIDE SEQUENCE [LARGE SCALE GENOMIC DNA]</scope>
    <source>
        <strain evidence="1 2">JCM 3028</strain>
    </source>
</reference>
<dbReference type="EMBL" id="JBHMBS010000031">
    <property type="protein sequence ID" value="MFB9681272.1"/>
    <property type="molecule type" value="Genomic_DNA"/>
</dbReference>
<dbReference type="Gene3D" id="3.40.91.30">
    <property type="match status" value="1"/>
</dbReference>
<gene>
    <name evidence="1" type="ORF">ACFFRH_37830</name>
</gene>
<dbReference type="Proteomes" id="UP001589610">
    <property type="component" value="Unassembled WGS sequence"/>
</dbReference>